<feature type="transmembrane region" description="Helical" evidence="1">
    <location>
        <begin position="333"/>
        <end position="354"/>
    </location>
</feature>
<keyword evidence="1" id="KW-1133">Transmembrane helix</keyword>
<feature type="transmembrane region" description="Helical" evidence="1">
    <location>
        <begin position="114"/>
        <end position="131"/>
    </location>
</feature>
<dbReference type="Pfam" id="PF04235">
    <property type="entry name" value="DUF418"/>
    <property type="match status" value="1"/>
</dbReference>
<sequence length="399" mass="42674">MLGTFGTNVWLFTHPAGMFGSLVDPLAGIDTDAELFLYGLAAGLPNGKFLALLMMVFGMGLTIQHAAWNRRQAGGDRQASGERRRDWLRSYAPRALILLLDGAVNFVLVAEFDILMGYAFTGFIVAALIAGSPRTARVWTWCAGLIHAGGLLLLAALVLTPVAPPTAATDPTGEAAAVHQDGSFLDLALFRLDHSLIFRAEPVLTLAMGVCLFLVGARLYDRGVFTSHGGPLRRRLMIIGACALPIDIVLGFTGFASGILLQRYLTAPFVALGLLGLIAHIARTRAAHTLAGRWAAAVGRMSLSVYVAQNLLAGALFYGWGLGLAGRFPDHRIAMTLIAVVVVVTAMIAFALAWQTTAARGVMRRGPLEAISHALSATRTRRSARSDDCDAHRRCTESR</sequence>
<keyword evidence="1" id="KW-0812">Transmembrane</keyword>
<evidence type="ECO:0000256" key="1">
    <source>
        <dbReference type="SAM" id="Phobius"/>
    </source>
</evidence>
<keyword evidence="1" id="KW-0472">Membrane</keyword>
<evidence type="ECO:0000259" key="2">
    <source>
        <dbReference type="Pfam" id="PF04235"/>
    </source>
</evidence>
<evidence type="ECO:0000313" key="3">
    <source>
        <dbReference type="EMBL" id="SLM96254.1"/>
    </source>
</evidence>
<dbReference type="RefSeq" id="WP_179207083.1">
    <property type="nucleotide sequence ID" value="NZ_FWFF01000008.1"/>
</dbReference>
<dbReference type="InterPro" id="IPR007349">
    <property type="entry name" value="DUF418"/>
</dbReference>
<organism evidence="3 4">
    <name type="scientific">Brevibacterium yomogidense</name>
    <dbReference type="NCBI Taxonomy" id="946573"/>
    <lineage>
        <taxon>Bacteria</taxon>
        <taxon>Bacillati</taxon>
        <taxon>Actinomycetota</taxon>
        <taxon>Actinomycetes</taxon>
        <taxon>Micrococcales</taxon>
        <taxon>Brevibacteriaceae</taxon>
        <taxon>Brevibacterium</taxon>
    </lineage>
</organism>
<feature type="transmembrane region" description="Helical" evidence="1">
    <location>
        <begin position="265"/>
        <end position="282"/>
    </location>
</feature>
<accession>A0A1X6XA85</accession>
<feature type="domain" description="DUF418" evidence="2">
    <location>
        <begin position="221"/>
        <end position="376"/>
    </location>
</feature>
<proteinExistence type="predicted"/>
<dbReference type="InterPro" id="IPR052529">
    <property type="entry name" value="Bact_Transport_Assoc"/>
</dbReference>
<feature type="transmembrane region" description="Helical" evidence="1">
    <location>
        <begin position="49"/>
        <end position="68"/>
    </location>
</feature>
<feature type="transmembrane region" description="Helical" evidence="1">
    <location>
        <begin position="138"/>
        <end position="159"/>
    </location>
</feature>
<dbReference type="Proteomes" id="UP000196581">
    <property type="component" value="Unassembled WGS sequence"/>
</dbReference>
<dbReference type="PANTHER" id="PTHR30590:SF2">
    <property type="entry name" value="INNER MEMBRANE PROTEIN"/>
    <property type="match status" value="1"/>
</dbReference>
<dbReference type="PANTHER" id="PTHR30590">
    <property type="entry name" value="INNER MEMBRANE PROTEIN"/>
    <property type="match status" value="1"/>
</dbReference>
<keyword evidence="4" id="KW-1185">Reference proteome</keyword>
<feature type="transmembrane region" description="Helical" evidence="1">
    <location>
        <begin position="303"/>
        <end position="321"/>
    </location>
</feature>
<protein>
    <recommendedName>
        <fullName evidence="2">DUF418 domain-containing protein</fullName>
    </recommendedName>
</protein>
<gene>
    <name evidence="3" type="ORF">FM105_05570</name>
</gene>
<dbReference type="AlphaFoldDB" id="A0A1X6XA85"/>
<feature type="transmembrane region" description="Helical" evidence="1">
    <location>
        <begin position="196"/>
        <end position="215"/>
    </location>
</feature>
<dbReference type="EMBL" id="FWFF01000008">
    <property type="protein sequence ID" value="SLM96254.1"/>
    <property type="molecule type" value="Genomic_DNA"/>
</dbReference>
<feature type="transmembrane region" description="Helical" evidence="1">
    <location>
        <begin position="236"/>
        <end position="259"/>
    </location>
</feature>
<name>A0A1X6XA85_9MICO</name>
<evidence type="ECO:0000313" key="4">
    <source>
        <dbReference type="Proteomes" id="UP000196581"/>
    </source>
</evidence>
<reference evidence="4" key="1">
    <citation type="submission" date="2017-02" db="EMBL/GenBank/DDBJ databases">
        <authorList>
            <person name="Dridi B."/>
        </authorList>
    </citation>
    <scope>NUCLEOTIDE SEQUENCE [LARGE SCALE GENOMIC DNA]</scope>
    <source>
        <strain evidence="4">B Co 03.10</strain>
    </source>
</reference>
<feature type="transmembrane region" description="Helical" evidence="1">
    <location>
        <begin position="88"/>
        <end position="108"/>
    </location>
</feature>